<dbReference type="Proteomes" id="UP000494256">
    <property type="component" value="Unassembled WGS sequence"/>
</dbReference>
<evidence type="ECO:0000313" key="13">
    <source>
        <dbReference type="Proteomes" id="UP000494106"/>
    </source>
</evidence>
<feature type="domain" description="Nucleoprotein TPR/MPL1" evidence="9">
    <location>
        <begin position="180"/>
        <end position="255"/>
    </location>
</feature>
<feature type="compositionally biased region" description="Low complexity" evidence="7">
    <location>
        <begin position="1800"/>
        <end position="1837"/>
    </location>
</feature>
<dbReference type="Pfam" id="PF25785">
    <property type="entry name" value="TPR"/>
    <property type="match status" value="1"/>
</dbReference>
<feature type="region of interest" description="Disordered" evidence="7">
    <location>
        <begin position="1662"/>
        <end position="2117"/>
    </location>
</feature>
<feature type="coiled-coil region" evidence="6">
    <location>
        <begin position="1483"/>
        <end position="1650"/>
    </location>
</feature>
<feature type="compositionally biased region" description="Low complexity" evidence="7">
    <location>
        <begin position="1191"/>
        <end position="1206"/>
    </location>
</feature>
<evidence type="ECO:0000259" key="9">
    <source>
        <dbReference type="Pfam" id="PF25481"/>
    </source>
</evidence>
<comment type="subcellular location">
    <subcellularLocation>
        <location evidence="1">Nucleus</location>
    </subcellularLocation>
</comment>
<feature type="compositionally biased region" description="Acidic residues" evidence="7">
    <location>
        <begin position="1990"/>
        <end position="2018"/>
    </location>
</feature>
<feature type="compositionally biased region" description="Basic residues" evidence="7">
    <location>
        <begin position="2220"/>
        <end position="2232"/>
    </location>
</feature>
<feature type="compositionally biased region" description="Basic residues" evidence="7">
    <location>
        <begin position="2254"/>
        <end position="2271"/>
    </location>
</feature>
<keyword evidence="4 6" id="KW-0175">Coiled coil</keyword>
<dbReference type="Pfam" id="PF25481">
    <property type="entry name" value="Nucleoprot-TPR"/>
    <property type="match status" value="1"/>
</dbReference>
<dbReference type="InterPro" id="IPR012929">
    <property type="entry name" value="Nucleoprot-TPR/MLP1-2_dom"/>
</dbReference>
<dbReference type="InterPro" id="IPR057577">
    <property type="entry name" value="Nucleoprot-TPR/MLP1_dom"/>
</dbReference>
<evidence type="ECO:0000256" key="2">
    <source>
        <dbReference type="ARBA" id="ARBA00005274"/>
    </source>
</evidence>
<feature type="region of interest" description="Disordered" evidence="7">
    <location>
        <begin position="518"/>
        <end position="542"/>
    </location>
</feature>
<feature type="compositionally biased region" description="Basic and acidic residues" evidence="7">
    <location>
        <begin position="2167"/>
        <end position="2184"/>
    </location>
</feature>
<feature type="region of interest" description="Disordered" evidence="7">
    <location>
        <begin position="1182"/>
        <end position="1208"/>
    </location>
</feature>
<evidence type="ECO:0000313" key="11">
    <source>
        <dbReference type="EMBL" id="CAB3251623.1"/>
    </source>
</evidence>
<feature type="coiled-coil region" evidence="6">
    <location>
        <begin position="1221"/>
        <end position="1458"/>
    </location>
</feature>
<dbReference type="PANTHER" id="PTHR18898">
    <property type="entry name" value="NUCLEOPROTEIN TPR-RELATED"/>
    <property type="match status" value="1"/>
</dbReference>
<evidence type="ECO:0000259" key="8">
    <source>
        <dbReference type="Pfam" id="PF07926"/>
    </source>
</evidence>
<keyword evidence="5" id="KW-0539">Nucleus</keyword>
<evidence type="ECO:0000256" key="4">
    <source>
        <dbReference type="ARBA" id="ARBA00023054"/>
    </source>
</evidence>
<feature type="compositionally biased region" description="Polar residues" evidence="7">
    <location>
        <begin position="1862"/>
        <end position="1920"/>
    </location>
</feature>
<accession>A0A8S1B1I4</accession>
<dbReference type="GO" id="GO:0006406">
    <property type="term" value="P:mRNA export from nucleus"/>
    <property type="evidence" value="ECO:0007669"/>
    <property type="project" value="TreeGrafter"/>
</dbReference>
<dbReference type="InterPro" id="IPR057974">
    <property type="entry name" value="NUA/TPR/MLP1-2-like_dom"/>
</dbReference>
<reference evidence="13 14" key="1">
    <citation type="submission" date="2020-04" db="EMBL/GenBank/DDBJ databases">
        <authorList>
            <person name="Wallbank WR R."/>
            <person name="Pardo Diaz C."/>
            <person name="Kozak K."/>
            <person name="Martin S."/>
            <person name="Jiggins C."/>
            <person name="Moest M."/>
            <person name="Warren A I."/>
            <person name="Byers J.R.P. K."/>
            <person name="Montejo-Kovacevich G."/>
            <person name="Yen C E."/>
        </authorList>
    </citation>
    <scope>NUCLEOTIDE SEQUENCE [LARGE SCALE GENOMIC DNA]</scope>
</reference>
<dbReference type="GO" id="GO:0005643">
    <property type="term" value="C:nuclear pore"/>
    <property type="evidence" value="ECO:0007669"/>
    <property type="project" value="TreeGrafter"/>
</dbReference>
<dbReference type="GO" id="GO:1901673">
    <property type="term" value="P:regulation of mitotic spindle assembly"/>
    <property type="evidence" value="ECO:0007669"/>
    <property type="project" value="TreeGrafter"/>
</dbReference>
<feature type="coiled-coil region" evidence="6">
    <location>
        <begin position="943"/>
        <end position="1179"/>
    </location>
</feature>
<feature type="compositionally biased region" description="Basic residues" evidence="7">
    <location>
        <begin position="1928"/>
        <end position="1943"/>
    </location>
</feature>
<evidence type="ECO:0000256" key="1">
    <source>
        <dbReference type="ARBA" id="ARBA00004123"/>
    </source>
</evidence>
<feature type="domain" description="NUA/TPR/MLP1-2-like" evidence="10">
    <location>
        <begin position="479"/>
        <end position="582"/>
    </location>
</feature>
<proteinExistence type="inferred from homology"/>
<feature type="coiled-coil region" evidence="6">
    <location>
        <begin position="316"/>
        <end position="375"/>
    </location>
</feature>
<feature type="coiled-coil region" evidence="6">
    <location>
        <begin position="401"/>
        <end position="477"/>
    </location>
</feature>
<gene>
    <name evidence="11" type="ORF">APLA_LOCUS13130</name>
    <name evidence="12" type="ORF">APLA_LOCUS16833</name>
</gene>
<feature type="coiled-coil region" evidence="6">
    <location>
        <begin position="557"/>
        <end position="617"/>
    </location>
</feature>
<feature type="coiled-coil region" evidence="6">
    <location>
        <begin position="63"/>
        <end position="125"/>
    </location>
</feature>
<evidence type="ECO:0000256" key="3">
    <source>
        <dbReference type="ARBA" id="ARBA00019789"/>
    </source>
</evidence>
<feature type="compositionally biased region" description="Polar residues" evidence="7">
    <location>
        <begin position="2188"/>
        <end position="2201"/>
    </location>
</feature>
<organism evidence="11 13">
    <name type="scientific">Arctia plantaginis</name>
    <name type="common">Wood tiger moth</name>
    <name type="synonym">Phalaena plantaginis</name>
    <dbReference type="NCBI Taxonomy" id="874455"/>
    <lineage>
        <taxon>Eukaryota</taxon>
        <taxon>Metazoa</taxon>
        <taxon>Ecdysozoa</taxon>
        <taxon>Arthropoda</taxon>
        <taxon>Hexapoda</taxon>
        <taxon>Insecta</taxon>
        <taxon>Pterygota</taxon>
        <taxon>Neoptera</taxon>
        <taxon>Endopterygota</taxon>
        <taxon>Lepidoptera</taxon>
        <taxon>Glossata</taxon>
        <taxon>Ditrysia</taxon>
        <taxon>Noctuoidea</taxon>
        <taxon>Erebidae</taxon>
        <taxon>Arctiinae</taxon>
        <taxon>Arctia</taxon>
    </lineage>
</organism>
<dbReference type="PANTHER" id="PTHR18898:SF2">
    <property type="entry name" value="NUCLEOPROTEIN TPR"/>
    <property type="match status" value="1"/>
</dbReference>
<sequence>MEAAESEAGAKNHLNNVLSEEELANIPSPVAEKINTYIDKTFEEYLTAKALHEANRTQIGDKAATLEAQVLEVTAKYEDAQKKLSTSDLTITELNQKVQALNTELEKAREKISRMENEIISIKSSRDAAVDERNDLTRILQRRDVEFERLSANEVSLSQQLRAAIDSKCEALAFNDEIQSKELSLQYREKRIEQERSLLNSQIAGLTDEVNRLTSELQTVRLNNTSRLISLETQLAEKVEELNSANETITQLNEVKKNLNNRAENLTQRLMEQREIENKMTENYKKELEAKTKLADLFKTMHDDAESKTLEMTEGITELQKLLNEATEKYGDLETKHKQAEVDHEESMEKKNEVIASLKNELEQANDLIKAASARNLDSALSDLAPSAATASKLLKSGMSLTQIYSQLVKVTDELAQEKEENRRLNITINTIVQELEEKAPLLQKQKAEFDEALETNAALSQQIDSLVIECNRLRDDYNESSKISNHYSRENTKLKGELADLGRQVCFLLKEIEHIRGGNLPNGDHDSSQTTSNTTNSSDLSSSRIISKTLVTFSDIQELQSNNQKLLRMIRDMTEKQEEFERHKEQFETGELQSKIESLKNRVVELTEAQDRQTKMVNGLIRQRDMFKKLYHDNMKGKRHELSAYEIAELEKSGMYSMDVQSPEALSKPPTPEISSFEIRYKETEKHLELLKEEYKTYKEEKVTNERMLFEQIDNMRQEIARLTAANSKCASTSEYNNERLKILQTNVTTYKKQITSLEEKNKAYNATIAKHEVSLQHLRDEALNAQSKLAAAEIQLENLKLELKLLKDAEARLQTEKEMLNRERQGQSLLLKNLELIKASLERVEAENRVKLESRLDEATRECSALRRRLQEEQDRFRELAAHLERQTNTAKERMTEEKAAADILRKDIAEIRQSLTEKDKAHEELAKKLKMALSPNTDGSLDTVKKIRDLENKLSDKQNEVKSLQEQLEVAKEHIKQYCDISENAEKELKSLSSEYEAYKTETEAKLTAYTSKLQTLEDKCSELEAELSLHANGEHSNSNTLLKNELSNVKEELKIVLANMEGYRSELETARSEMTTLSEAAQNAEEKYTHEMILHSSDIQALSRVKEELQTSQNQINELIALRNRAVDELETEKKSWLERERILLSENEQLTERLKNLNDQNSLLHDQIQALGTQLSVTHASRSRNESMNESANESNMNISIGEDDGKSSEQLFQIVKFLRKEKDIAMAKFDILQAETMRLKSQLEIAEKQLDDTKLSLAAEREKSEVSMVTVNKQSDVLRKVETLNALTDSNRILREERDSLSTRVEELVAAAKATESLLAPLQDKISDLSSKNETLQSENNALKADCARWRTRVNALVERANKTSPEDWKRLQNERETLAKMLTNEKENVRKLTEELSAVKVEKTKIEEQYTLVSRQQNALAEDNKKLNEELQTLKDDMARITEEITKLKAEQSSLMTTNTKLNEELTSKDASLTDIRNKENQIRKIAKKYKGQYEELMKTVEEDKKKNEGDVAAADAAITETTKKFEEQIAELQAKLESEKVNMEKLKQELESLRTANMEKEEKSKQVLKQAKSKIVQLTEMKNTLSRELDECRSKIGALEQSTRDEQDVRVALIKSQYEGRLSRLEKERSESQAEKTREIETLHQKVTMLQRQLANQASASKQQAAQEKSTTDPPTANIKPMAGVAQQSVSASRRGGETPLASIRPMAQVGPTAPHDAHTTEYMPASSSRPLPRAAVAASTAPPESTQDMDTSEAGMGSSGSSDSTAQPSSHTQQPQQAVAMVMPRIEQPTAAASGSVTGVPAASSAASVSATPSVPTPTASASPLVGPTGTGISGIGSQTSGSVSTSHAPPGVSTSQPAAGVSTSQAPVGVSTSQAPPGVSTSHTAPGVSTSNAPPGVSTSNAPPGVSTSHAPPESRPPKRRLQQRPLAAKRTRVQGFERSVEVEYQVPTSSRCDQDDEGVIVVDSEEDDERCTGTMYREGEEDEDDMDEEQDVEGGEEEDEAEGEDVENAVPQESPAQSPEAGEEGEEGADSEMQPSASAAAEADSEPAPAPQPAPQPAHQQIEAISSGTEPSGTLSLGGNGGDDGDDSIVPSTPTLYVPRRNDGFGEAVVSPQGAGAGAARFTFAEAGAGAALAAHHDTHADLAAALPPAAPPSDARAEGAETRDWEESRVEEEATAVSSQGSEPSSPHQQIAEEGREAEASAPTGVARRAHPPAHAHSPHSPHSQNQRWMRAADSESGPRGRGMRRGRPSRRSHNYMRF</sequence>
<comment type="caution">
    <text evidence="11">The sequence shown here is derived from an EMBL/GenBank/DDBJ whole genome shotgun (WGS) entry which is preliminary data.</text>
</comment>
<feature type="region of interest" description="Disordered" evidence="7">
    <location>
        <begin position="2154"/>
        <end position="2271"/>
    </location>
</feature>
<feature type="compositionally biased region" description="Low complexity" evidence="7">
    <location>
        <begin position="2042"/>
        <end position="2053"/>
    </location>
</feature>
<feature type="compositionally biased region" description="Acidic residues" evidence="7">
    <location>
        <begin position="2032"/>
        <end position="2041"/>
    </location>
</feature>
<dbReference type="EMBL" id="CADEBC010000550">
    <property type="protein sequence ID" value="CAB3251623.1"/>
    <property type="molecule type" value="Genomic_DNA"/>
</dbReference>
<feature type="compositionally biased region" description="Polar residues" evidence="7">
    <location>
        <begin position="1768"/>
        <end position="1786"/>
    </location>
</feature>
<feature type="coiled-coil region" evidence="6">
    <location>
        <begin position="189"/>
        <end position="291"/>
    </location>
</feature>
<dbReference type="Proteomes" id="UP000494106">
    <property type="component" value="Unassembled WGS sequence"/>
</dbReference>
<feature type="compositionally biased region" description="Low complexity" evidence="7">
    <location>
        <begin position="529"/>
        <end position="542"/>
    </location>
</feature>
<feature type="compositionally biased region" description="Low complexity" evidence="7">
    <location>
        <begin position="1845"/>
        <end position="1856"/>
    </location>
</feature>
<evidence type="ECO:0000313" key="12">
    <source>
        <dbReference type="EMBL" id="CAB3259909.1"/>
    </source>
</evidence>
<comment type="similarity">
    <text evidence="2">Belongs to the TPR family.</text>
</comment>
<feature type="compositionally biased region" description="Polar residues" evidence="7">
    <location>
        <begin position="2077"/>
        <end position="2086"/>
    </location>
</feature>
<evidence type="ECO:0000256" key="6">
    <source>
        <dbReference type="SAM" id="Coils"/>
    </source>
</evidence>
<protein>
    <recommendedName>
        <fullName evidence="3">Nucleoprotein TPR</fullName>
    </recommendedName>
</protein>
<feature type="domain" description="Nucleoprotein TPR/MLP1-2" evidence="8">
    <location>
        <begin position="1048"/>
        <end position="1176"/>
    </location>
</feature>
<dbReference type="Pfam" id="PF07926">
    <property type="entry name" value="TPR_MLP1_2"/>
    <property type="match status" value="1"/>
</dbReference>
<dbReference type="EMBL" id="CADEBD010000745">
    <property type="protein sequence ID" value="CAB3259909.1"/>
    <property type="molecule type" value="Genomic_DNA"/>
</dbReference>
<evidence type="ECO:0000256" key="5">
    <source>
        <dbReference type="ARBA" id="ARBA00023242"/>
    </source>
</evidence>
<feature type="coiled-coil region" evidence="6">
    <location>
        <begin position="675"/>
        <end position="903"/>
    </location>
</feature>
<dbReference type="GO" id="GO:0034399">
    <property type="term" value="C:nuclear periphery"/>
    <property type="evidence" value="ECO:0007669"/>
    <property type="project" value="UniProtKB-ARBA"/>
</dbReference>
<evidence type="ECO:0000256" key="7">
    <source>
        <dbReference type="SAM" id="MobiDB-lite"/>
    </source>
</evidence>
<dbReference type="OrthoDB" id="343070at2759"/>
<evidence type="ECO:0000313" key="14">
    <source>
        <dbReference type="Proteomes" id="UP000494256"/>
    </source>
</evidence>
<name>A0A8S1B1I4_ARCPL</name>
<dbReference type="GO" id="GO:0017056">
    <property type="term" value="F:structural constituent of nuclear pore"/>
    <property type="evidence" value="ECO:0007669"/>
    <property type="project" value="TreeGrafter"/>
</dbReference>
<dbReference type="GO" id="GO:0006606">
    <property type="term" value="P:protein import into nucleus"/>
    <property type="evidence" value="ECO:0007669"/>
    <property type="project" value="InterPro"/>
</dbReference>
<feature type="compositionally biased region" description="Acidic residues" evidence="7">
    <location>
        <begin position="1965"/>
        <end position="1980"/>
    </location>
</feature>
<feature type="compositionally biased region" description="Low complexity" evidence="7">
    <location>
        <begin position="1662"/>
        <end position="1675"/>
    </location>
</feature>
<keyword evidence="13" id="KW-1185">Reference proteome</keyword>
<evidence type="ECO:0000259" key="10">
    <source>
        <dbReference type="Pfam" id="PF25785"/>
    </source>
</evidence>
<dbReference type="Gene3D" id="1.10.287.1490">
    <property type="match status" value="2"/>
</dbReference>